<keyword evidence="6" id="KW-1185">Reference proteome</keyword>
<evidence type="ECO:0000256" key="1">
    <source>
        <dbReference type="ARBA" id="ARBA00010641"/>
    </source>
</evidence>
<gene>
    <name evidence="5" type="ORF">SG34_029025</name>
</gene>
<dbReference type="SUPFAM" id="SSF88946">
    <property type="entry name" value="Sigma2 domain of RNA polymerase sigma factors"/>
    <property type="match status" value="1"/>
</dbReference>
<dbReference type="InterPro" id="IPR039425">
    <property type="entry name" value="RNA_pol_sigma-70-like"/>
</dbReference>
<evidence type="ECO:0000256" key="4">
    <source>
        <dbReference type="ARBA" id="ARBA00023163"/>
    </source>
</evidence>
<reference evidence="5 6" key="1">
    <citation type="journal article" date="2015" name="Genome Announc.">
        <title>Draft Genome Sequences of Marine Isolates of Thalassomonas viridans and Thalassomonas actiniarum.</title>
        <authorList>
            <person name="Olonade I."/>
            <person name="van Zyl L.J."/>
            <person name="Trindade M."/>
        </authorList>
    </citation>
    <scope>NUCLEOTIDE SEQUENCE [LARGE SCALE GENOMIC DNA]</scope>
    <source>
        <strain evidence="5 6">XOM25</strain>
    </source>
</reference>
<dbReference type="Proteomes" id="UP000032352">
    <property type="component" value="Chromosome"/>
</dbReference>
<sequence length="240" mass="27730">MARKESESVEFSAEAILKRIKEGDRSAERALVRQYWQGLHFILLRKCRDPELTKDILQDSFIVIINNARENLIENPATLASYIRKVGVHLLIAHFRKEKRRATTPAQDIQIYSDDKIPGLFQHLSAQDILQKVQQLIDEMPVQRDKELLRDFFVYGKDKEQICTAMELSCEHFDKVLYRARQRLKQLVQFELGPDSYLPDRLEAVLYIAIALALLNSAPLSPETGQAAIILILMRELQNT</sequence>
<dbReference type="GO" id="GO:0006352">
    <property type="term" value="P:DNA-templated transcription initiation"/>
    <property type="evidence" value="ECO:0007669"/>
    <property type="project" value="InterPro"/>
</dbReference>
<accession>A0AAE9Z3A6</accession>
<keyword evidence="3" id="KW-0731">Sigma factor</keyword>
<dbReference type="NCBIfam" id="TIGR02937">
    <property type="entry name" value="sigma70-ECF"/>
    <property type="match status" value="1"/>
</dbReference>
<comment type="similarity">
    <text evidence="1">Belongs to the sigma-70 factor family. ECF subfamily.</text>
</comment>
<dbReference type="GO" id="GO:0016987">
    <property type="term" value="F:sigma factor activity"/>
    <property type="evidence" value="ECO:0007669"/>
    <property type="project" value="UniProtKB-KW"/>
</dbReference>
<dbReference type="InterPro" id="IPR013325">
    <property type="entry name" value="RNA_pol_sigma_r2"/>
</dbReference>
<dbReference type="KEGG" id="tvd:SG34_029025"/>
<dbReference type="PANTHER" id="PTHR43133">
    <property type="entry name" value="RNA POLYMERASE ECF-TYPE SIGMA FACTO"/>
    <property type="match status" value="1"/>
</dbReference>
<protein>
    <submittedName>
        <fullName evidence="5">Sigma-70 family RNA polymerase sigma factor</fullName>
    </submittedName>
</protein>
<dbReference type="Gene3D" id="1.10.1740.10">
    <property type="match status" value="1"/>
</dbReference>
<evidence type="ECO:0000313" key="5">
    <source>
        <dbReference type="EMBL" id="WDE05285.1"/>
    </source>
</evidence>
<evidence type="ECO:0000256" key="2">
    <source>
        <dbReference type="ARBA" id="ARBA00023015"/>
    </source>
</evidence>
<evidence type="ECO:0000256" key="3">
    <source>
        <dbReference type="ARBA" id="ARBA00023082"/>
    </source>
</evidence>
<dbReference type="AlphaFoldDB" id="A0AAE9Z3A6"/>
<name>A0AAE9Z3A6_9GAMM</name>
<reference evidence="5 6" key="2">
    <citation type="journal article" date="2022" name="Mar. Drugs">
        <title>Bioassay-Guided Fractionation Leads to the Detection of Cholic Acid Generated by the Rare Thalassomonas sp.</title>
        <authorList>
            <person name="Pheiffer F."/>
            <person name="Schneider Y.K."/>
            <person name="Hansen E.H."/>
            <person name="Andersen J.H."/>
            <person name="Isaksson J."/>
            <person name="Busche T."/>
            <person name="R C."/>
            <person name="Kalinowski J."/>
            <person name="Zyl L.V."/>
            <person name="Trindade M."/>
        </authorList>
    </citation>
    <scope>NUCLEOTIDE SEQUENCE [LARGE SCALE GENOMIC DNA]</scope>
    <source>
        <strain evidence="5 6">XOM25</strain>
    </source>
</reference>
<dbReference type="SUPFAM" id="SSF88659">
    <property type="entry name" value="Sigma3 and sigma4 domains of RNA polymerase sigma factors"/>
    <property type="match status" value="1"/>
</dbReference>
<dbReference type="RefSeq" id="WP_044840901.1">
    <property type="nucleotide sequence ID" value="NZ_CP059733.1"/>
</dbReference>
<dbReference type="EMBL" id="CP059733">
    <property type="protein sequence ID" value="WDE05285.1"/>
    <property type="molecule type" value="Genomic_DNA"/>
</dbReference>
<keyword evidence="4" id="KW-0804">Transcription</keyword>
<keyword evidence="2" id="KW-0805">Transcription regulation</keyword>
<dbReference type="InterPro" id="IPR013324">
    <property type="entry name" value="RNA_pol_sigma_r3/r4-like"/>
</dbReference>
<dbReference type="PANTHER" id="PTHR43133:SF46">
    <property type="entry name" value="RNA POLYMERASE SIGMA-70 FACTOR ECF SUBFAMILY"/>
    <property type="match status" value="1"/>
</dbReference>
<evidence type="ECO:0000313" key="6">
    <source>
        <dbReference type="Proteomes" id="UP000032352"/>
    </source>
</evidence>
<proteinExistence type="inferred from homology"/>
<organism evidence="5 6">
    <name type="scientific">Thalassomonas viridans</name>
    <dbReference type="NCBI Taxonomy" id="137584"/>
    <lineage>
        <taxon>Bacteria</taxon>
        <taxon>Pseudomonadati</taxon>
        <taxon>Pseudomonadota</taxon>
        <taxon>Gammaproteobacteria</taxon>
        <taxon>Alteromonadales</taxon>
        <taxon>Colwelliaceae</taxon>
        <taxon>Thalassomonas</taxon>
    </lineage>
</organism>
<dbReference type="InterPro" id="IPR014284">
    <property type="entry name" value="RNA_pol_sigma-70_dom"/>
</dbReference>